<dbReference type="GO" id="GO:0005739">
    <property type="term" value="C:mitochondrion"/>
    <property type="evidence" value="ECO:0007669"/>
    <property type="project" value="UniProtKB-SubCell"/>
</dbReference>
<proteinExistence type="inferred from homology"/>
<comment type="caution">
    <text evidence="7">The sequence shown here is derived from an EMBL/GenBank/DDBJ whole genome shotgun (WGS) entry which is preliminary data.</text>
</comment>
<dbReference type="InterPro" id="IPR011009">
    <property type="entry name" value="Kinase-like_dom_sf"/>
</dbReference>
<gene>
    <name evidence="7" type="ORF">AbraCBS73388_006020</name>
</gene>
<dbReference type="SUPFAM" id="SSF56112">
    <property type="entry name" value="Protein kinase-like (PK-like)"/>
    <property type="match status" value="1"/>
</dbReference>
<dbReference type="AlphaFoldDB" id="A0A9W6DJI9"/>
<evidence type="ECO:0000256" key="1">
    <source>
        <dbReference type="ARBA" id="ARBA00004173"/>
    </source>
</evidence>
<name>A0A9W6DJI9_9EURO</name>
<comment type="subcellular location">
    <subcellularLocation>
        <location evidence="1">Mitochondrion</location>
    </subcellularLocation>
</comment>
<organism evidence="7 8">
    <name type="scientific">Aspergillus brasiliensis</name>
    <dbReference type="NCBI Taxonomy" id="319629"/>
    <lineage>
        <taxon>Eukaryota</taxon>
        <taxon>Fungi</taxon>
        <taxon>Dikarya</taxon>
        <taxon>Ascomycota</taxon>
        <taxon>Pezizomycotina</taxon>
        <taxon>Eurotiomycetes</taxon>
        <taxon>Eurotiomycetidae</taxon>
        <taxon>Eurotiales</taxon>
        <taxon>Aspergillaceae</taxon>
        <taxon>Aspergillus</taxon>
        <taxon>Aspergillus subgen. Circumdati</taxon>
    </lineage>
</organism>
<keyword evidence="5" id="KW-0496">Mitochondrion</keyword>
<evidence type="ECO:0000256" key="5">
    <source>
        <dbReference type="ARBA" id="ARBA00023128"/>
    </source>
</evidence>
<dbReference type="InterPro" id="IPR051035">
    <property type="entry name" value="Mito_inheritance_9"/>
</dbReference>
<accession>A0A9W6DJI9</accession>
<reference evidence="7" key="1">
    <citation type="submission" date="2022-07" db="EMBL/GenBank/DDBJ databases">
        <title>Taxonomy of Aspergillus series Nigri: significant species reduction supported by multi-species coalescent approaches.</title>
        <authorList>
            <person name="Bian C."/>
            <person name="Kusuya Y."/>
            <person name="Sklenar F."/>
            <person name="D'hooge E."/>
            <person name="Yaguchi T."/>
            <person name="Takahashi H."/>
            <person name="Hubka V."/>
        </authorList>
    </citation>
    <scope>NUCLEOTIDE SEQUENCE</scope>
    <source>
        <strain evidence="7">CBS 733.88</strain>
    </source>
</reference>
<comment type="similarity">
    <text evidence="2">Belongs to the AIM9 family.</text>
</comment>
<evidence type="ECO:0000313" key="7">
    <source>
        <dbReference type="EMBL" id="GKZ17032.1"/>
    </source>
</evidence>
<protein>
    <recommendedName>
        <fullName evidence="3">Altered inheritance of mitochondria protein 9, mitochondrial</fullName>
    </recommendedName>
    <alternativeName>
        <fullName evidence="6">Found in mitochondrial proteome protein 29</fullName>
    </alternativeName>
</protein>
<sequence length="177" mass="19549">MDTGSRVVARLPTGIAGPPRLTTNSEVATLSYIQSKLPLPVPTILDWSDSPANPIGTEYIIQEHIEGVQLHQILSDMNSEQHMLCYKALSLAIKQMASLDFPAYGSLYFSDAPLDEQMKIPLEQGFRIGLNCSPVFWNRYPGELELYGRPSPNCGPCQSHTIMHYAQCLTPRVNSGA</sequence>
<evidence type="ECO:0000313" key="8">
    <source>
        <dbReference type="Proteomes" id="UP001143548"/>
    </source>
</evidence>
<evidence type="ECO:0000256" key="6">
    <source>
        <dbReference type="ARBA" id="ARBA00031849"/>
    </source>
</evidence>
<evidence type="ECO:0000256" key="3">
    <source>
        <dbReference type="ARBA" id="ARBA00016197"/>
    </source>
</evidence>
<dbReference type="PANTHER" id="PTHR36091">
    <property type="entry name" value="ALTERED INHERITANCE OF MITOCHONDRIA PROTEIN 9, MITOCHONDRIAL"/>
    <property type="match status" value="1"/>
</dbReference>
<dbReference type="PANTHER" id="PTHR36091:SF1">
    <property type="entry name" value="ALTERED INHERITANCE OF MITOCHONDRIA PROTEIN 9, MITOCHONDRIAL"/>
    <property type="match status" value="1"/>
</dbReference>
<dbReference type="Proteomes" id="UP001143548">
    <property type="component" value="Unassembled WGS sequence"/>
</dbReference>
<evidence type="ECO:0000256" key="2">
    <source>
        <dbReference type="ARBA" id="ARBA00005543"/>
    </source>
</evidence>
<evidence type="ECO:0000256" key="4">
    <source>
        <dbReference type="ARBA" id="ARBA00022946"/>
    </source>
</evidence>
<keyword evidence="4" id="KW-0809">Transit peptide</keyword>
<dbReference type="EMBL" id="BROQ01000003">
    <property type="protein sequence ID" value="GKZ17032.1"/>
    <property type="molecule type" value="Genomic_DNA"/>
</dbReference>